<dbReference type="Proteomes" id="UP000256988">
    <property type="component" value="Unassembled WGS sequence"/>
</dbReference>
<evidence type="ECO:0000313" key="2">
    <source>
        <dbReference type="Proteomes" id="UP000256988"/>
    </source>
</evidence>
<name>A0A3D9EIU4_ECTOL</name>
<dbReference type="GO" id="GO:0005975">
    <property type="term" value="P:carbohydrate metabolic process"/>
    <property type="evidence" value="ECO:0007669"/>
    <property type="project" value="InterPro"/>
</dbReference>
<accession>A0A3D9EIU4</accession>
<sequence length="521" mass="57633">MISILATHHDRHAATLVTAAFKRSLSQSMVKVINLAGLENADFVVAINPDDDHGSQLIEWLRSAEKKLIIFGLLPENLRCYLDLEKVEWPQPTSWSSSPAAASGAVAQSSAVIRYHAHAGLLGAGAWERPLERFDFMDEWNNMGYGAVRADGSIWSLAIPLLGQDSNRLASVSNEAGIISSYVTLHEYPAASVLWVNRAAGLIDSFEWRLIENFISRWRGEELPCLPVISEIPYGYDAVVTMRLDCDEDISSARPLWEAYQGMGVPLSLAIHSKVLESTEQQHFLREFADAGEAVLCHTATHAPNWGGSYAAAREEALASRQRILETTGVRVRYAVSPFHHSPPYALAALSDVGYEGCIGGIICNDPDFLLARAGELADLPAGFVGHSQQCMLHGDCMLNDGDPLATYKAAFDQARETKTLFGFLDHPFSPRYQYGWSDEETRVQRHRELIEYIQQSAEAPLFWDEITALDFVQAKSKIQIRATRTGFELFSSVEPADMRETIALEYKGKTIAFAPGAIVN</sequence>
<gene>
    <name evidence="1" type="ORF">DFO60_2965</name>
</gene>
<dbReference type="SUPFAM" id="SSF88713">
    <property type="entry name" value="Glycoside hydrolase/deacetylase"/>
    <property type="match status" value="1"/>
</dbReference>
<reference evidence="1 2" key="1">
    <citation type="submission" date="2018-07" db="EMBL/GenBank/DDBJ databases">
        <title>Genome sequencing of rice bacterial endophytes.</title>
        <authorList>
            <person name="Venturi V."/>
        </authorList>
    </citation>
    <scope>NUCLEOTIDE SEQUENCE [LARGE SCALE GENOMIC DNA]</scope>
    <source>
        <strain evidence="1 2">AG1002</strain>
    </source>
</reference>
<dbReference type="AlphaFoldDB" id="A0A3D9EIU4"/>
<protein>
    <submittedName>
        <fullName evidence="1">Polysaccharide deacetylase</fullName>
    </submittedName>
</protein>
<evidence type="ECO:0000313" key="1">
    <source>
        <dbReference type="EMBL" id="RED02926.1"/>
    </source>
</evidence>
<comment type="caution">
    <text evidence="1">The sequence shown here is derived from an EMBL/GenBank/DDBJ whole genome shotgun (WGS) entry which is preliminary data.</text>
</comment>
<dbReference type="InterPro" id="IPR011330">
    <property type="entry name" value="Glyco_hydro/deAcase_b/a-brl"/>
</dbReference>
<organism evidence="1 2">
    <name type="scientific">Ectopseudomonas oleovorans</name>
    <name type="common">Pseudomonas oleovorans</name>
    <dbReference type="NCBI Taxonomy" id="301"/>
    <lineage>
        <taxon>Bacteria</taxon>
        <taxon>Pseudomonadati</taxon>
        <taxon>Pseudomonadota</taxon>
        <taxon>Gammaproteobacteria</taxon>
        <taxon>Pseudomonadales</taxon>
        <taxon>Pseudomonadaceae</taxon>
        <taxon>Ectopseudomonas</taxon>
    </lineage>
</organism>
<proteinExistence type="predicted"/>
<dbReference type="Gene3D" id="3.20.20.370">
    <property type="entry name" value="Glycoside hydrolase/deacetylase"/>
    <property type="match status" value="1"/>
</dbReference>
<dbReference type="EMBL" id="QRDL01000004">
    <property type="protein sequence ID" value="RED02926.1"/>
    <property type="molecule type" value="Genomic_DNA"/>
</dbReference>
<dbReference type="RefSeq" id="WP_115946294.1">
    <property type="nucleotide sequence ID" value="NZ_QRDL01000004.1"/>
</dbReference>